<evidence type="ECO:0000313" key="4">
    <source>
        <dbReference type="EMBL" id="SVD55896.1"/>
    </source>
</evidence>
<reference evidence="4" key="1">
    <citation type="submission" date="2018-05" db="EMBL/GenBank/DDBJ databases">
        <authorList>
            <person name="Lanie J.A."/>
            <person name="Ng W.-L."/>
            <person name="Kazmierczak K.M."/>
            <person name="Andrzejewski T.M."/>
            <person name="Davidsen T.M."/>
            <person name="Wayne K.J."/>
            <person name="Tettelin H."/>
            <person name="Glass J.I."/>
            <person name="Rusch D."/>
            <person name="Podicherti R."/>
            <person name="Tsui H.-C.T."/>
            <person name="Winkler M.E."/>
        </authorList>
    </citation>
    <scope>NUCLEOTIDE SEQUENCE</scope>
</reference>
<dbReference type="EMBL" id="UINC01158382">
    <property type="protein sequence ID" value="SVD55896.1"/>
    <property type="molecule type" value="Genomic_DNA"/>
</dbReference>
<dbReference type="InterPro" id="IPR014729">
    <property type="entry name" value="Rossmann-like_a/b/a_fold"/>
</dbReference>
<dbReference type="Pfam" id="PF13714">
    <property type="entry name" value="PEP_mutase"/>
    <property type="match status" value="1"/>
</dbReference>
<keyword evidence="1" id="KW-0808">Transferase</keyword>
<proteinExistence type="predicted"/>
<feature type="domain" description="Cytidyltransferase-like" evidence="3">
    <location>
        <begin position="13"/>
        <end position="99"/>
    </location>
</feature>
<dbReference type="PANTHER" id="PTHR43793:SF1">
    <property type="entry name" value="FAD SYNTHASE"/>
    <property type="match status" value="1"/>
</dbReference>
<dbReference type="PANTHER" id="PTHR43793">
    <property type="entry name" value="FAD SYNTHASE"/>
    <property type="match status" value="1"/>
</dbReference>
<protein>
    <recommendedName>
        <fullName evidence="3">Cytidyltransferase-like domain-containing protein</fullName>
    </recommendedName>
</protein>
<dbReference type="AlphaFoldDB" id="A0A382WAK9"/>
<organism evidence="4">
    <name type="scientific">marine metagenome</name>
    <dbReference type="NCBI Taxonomy" id="408172"/>
    <lineage>
        <taxon>unclassified sequences</taxon>
        <taxon>metagenomes</taxon>
        <taxon>ecological metagenomes</taxon>
    </lineage>
</organism>
<dbReference type="InterPro" id="IPR015813">
    <property type="entry name" value="Pyrv/PenolPyrv_kinase-like_dom"/>
</dbReference>
<dbReference type="SUPFAM" id="SSF52374">
    <property type="entry name" value="Nucleotidylyl transferase"/>
    <property type="match status" value="1"/>
</dbReference>
<dbReference type="Pfam" id="PF01467">
    <property type="entry name" value="CTP_transf_like"/>
    <property type="match status" value="1"/>
</dbReference>
<dbReference type="Gene3D" id="3.20.20.60">
    <property type="entry name" value="Phosphoenolpyruvate-binding domains"/>
    <property type="match status" value="1"/>
</dbReference>
<dbReference type="GO" id="GO:0016779">
    <property type="term" value="F:nucleotidyltransferase activity"/>
    <property type="evidence" value="ECO:0007669"/>
    <property type="project" value="UniProtKB-KW"/>
</dbReference>
<gene>
    <name evidence="4" type="ORF">METZ01_LOCUS408750</name>
</gene>
<dbReference type="InterPro" id="IPR050385">
    <property type="entry name" value="Archaeal_FAD_synthase"/>
</dbReference>
<feature type="non-terminal residue" evidence="4">
    <location>
        <position position="1"/>
    </location>
</feature>
<sequence>VKKRKKVYISLTADILHHGHMNLLEEARKYGDVIIGLSTDAAVAEIKRLPYLNYKQREKIIKNFQGVTKIIPQKEWDDSNNIRKIRPDFVIHGDDWKFGSDRVIRKNVIKALNEYGGKLIEIPYTKGVSSGAYVDSQRTVSTTPEIRKSTLLRLINSKPIIRIIEAHSPLSAIIAEKTVLQKGMKKKSFDGFWSSSLTYSTLMGKPDTESLEISQRLSYVNDIFDVTTKPLIFDADTGGQVDHFPMKIKSMDRLGISAVIIEDKTGLKKNSLL</sequence>
<evidence type="ECO:0000259" key="3">
    <source>
        <dbReference type="Pfam" id="PF01467"/>
    </source>
</evidence>
<keyword evidence="2" id="KW-0548">Nucleotidyltransferase</keyword>
<evidence type="ECO:0000256" key="2">
    <source>
        <dbReference type="ARBA" id="ARBA00022695"/>
    </source>
</evidence>
<dbReference type="InterPro" id="IPR040442">
    <property type="entry name" value="Pyrv_kinase-like_dom_sf"/>
</dbReference>
<dbReference type="NCBIfam" id="TIGR00125">
    <property type="entry name" value="cyt_tran_rel"/>
    <property type="match status" value="1"/>
</dbReference>
<dbReference type="InterPro" id="IPR004821">
    <property type="entry name" value="Cyt_trans-like"/>
</dbReference>
<dbReference type="SUPFAM" id="SSF51621">
    <property type="entry name" value="Phosphoenolpyruvate/pyruvate domain"/>
    <property type="match status" value="1"/>
</dbReference>
<name>A0A382WAK9_9ZZZZ</name>
<accession>A0A382WAK9</accession>
<dbReference type="Gene3D" id="3.40.50.620">
    <property type="entry name" value="HUPs"/>
    <property type="match status" value="1"/>
</dbReference>
<evidence type="ECO:0000256" key="1">
    <source>
        <dbReference type="ARBA" id="ARBA00022679"/>
    </source>
</evidence>
<feature type="non-terminal residue" evidence="4">
    <location>
        <position position="273"/>
    </location>
</feature>